<dbReference type="GO" id="GO:0003700">
    <property type="term" value="F:DNA-binding transcription factor activity"/>
    <property type="evidence" value="ECO:0007669"/>
    <property type="project" value="TreeGrafter"/>
</dbReference>
<name>A0A073JZ61_9BACI</name>
<keyword evidence="2 4" id="KW-0238">DNA-binding</keyword>
<evidence type="ECO:0000256" key="4">
    <source>
        <dbReference type="PROSITE-ProRule" id="PRU00335"/>
    </source>
</evidence>
<dbReference type="Gene3D" id="1.10.10.60">
    <property type="entry name" value="Homeodomain-like"/>
    <property type="match status" value="1"/>
</dbReference>
<dbReference type="SUPFAM" id="SSF46689">
    <property type="entry name" value="Homeodomain-like"/>
    <property type="match status" value="1"/>
</dbReference>
<keyword evidence="7" id="KW-1185">Reference proteome</keyword>
<dbReference type="PANTHER" id="PTHR30055:SF238">
    <property type="entry name" value="MYCOFACTOCIN BIOSYNTHESIS TRANSCRIPTIONAL REGULATOR MFTR-RELATED"/>
    <property type="match status" value="1"/>
</dbReference>
<protein>
    <submittedName>
        <fullName evidence="6">TetR family transcriptional regulator</fullName>
    </submittedName>
</protein>
<sequence>MHMTANRIKAIALSHFARFGYEGTSLANIAQDVGIKKPSIYAHFKGKEELYFTCLEEALQKDIQYFQQYTAQIEQASFADILLNLLTGYAHRFQESEEAMFWLRTSYFPPDAFREQIVIKANNHIEHIGQLLFPLFEQANEEGLLQNIETRDALEAYLCLLDGLMVELLYAGFDRFEVRLAASWKVFWRGLSHSNIL</sequence>
<dbReference type="Pfam" id="PF00440">
    <property type="entry name" value="TetR_N"/>
    <property type="match status" value="1"/>
</dbReference>
<dbReference type="InterPro" id="IPR050109">
    <property type="entry name" value="HTH-type_TetR-like_transc_reg"/>
</dbReference>
<keyword evidence="1" id="KW-0805">Transcription regulation</keyword>
<dbReference type="InterPro" id="IPR036271">
    <property type="entry name" value="Tet_transcr_reg_TetR-rel_C_sf"/>
</dbReference>
<dbReference type="InterPro" id="IPR001647">
    <property type="entry name" value="HTH_TetR"/>
</dbReference>
<dbReference type="Proteomes" id="UP000027822">
    <property type="component" value="Unassembled WGS sequence"/>
</dbReference>
<organism evidence="6 7">
    <name type="scientific">Bacillus manliponensis</name>
    <dbReference type="NCBI Taxonomy" id="574376"/>
    <lineage>
        <taxon>Bacteria</taxon>
        <taxon>Bacillati</taxon>
        <taxon>Bacillota</taxon>
        <taxon>Bacilli</taxon>
        <taxon>Bacillales</taxon>
        <taxon>Bacillaceae</taxon>
        <taxon>Bacillus</taxon>
        <taxon>Bacillus cereus group</taxon>
    </lineage>
</organism>
<dbReference type="eggNOG" id="COG1309">
    <property type="taxonomic scope" value="Bacteria"/>
</dbReference>
<evidence type="ECO:0000256" key="1">
    <source>
        <dbReference type="ARBA" id="ARBA00023015"/>
    </source>
</evidence>
<evidence type="ECO:0000256" key="3">
    <source>
        <dbReference type="ARBA" id="ARBA00023163"/>
    </source>
</evidence>
<evidence type="ECO:0000313" key="6">
    <source>
        <dbReference type="EMBL" id="KEK19571.1"/>
    </source>
</evidence>
<dbReference type="AlphaFoldDB" id="A0A073JZ61"/>
<evidence type="ECO:0000313" key="7">
    <source>
        <dbReference type="Proteomes" id="UP000027822"/>
    </source>
</evidence>
<dbReference type="Gene3D" id="1.10.357.10">
    <property type="entry name" value="Tetracycline Repressor, domain 2"/>
    <property type="match status" value="1"/>
</dbReference>
<comment type="caution">
    <text evidence="6">The sequence shown here is derived from an EMBL/GenBank/DDBJ whole genome shotgun (WGS) entry which is preliminary data.</text>
</comment>
<dbReference type="SUPFAM" id="SSF48498">
    <property type="entry name" value="Tetracyclin repressor-like, C-terminal domain"/>
    <property type="match status" value="1"/>
</dbReference>
<dbReference type="PANTHER" id="PTHR30055">
    <property type="entry name" value="HTH-TYPE TRANSCRIPTIONAL REGULATOR RUTR"/>
    <property type="match status" value="1"/>
</dbReference>
<accession>A0A073JZ61</accession>
<dbReference type="GO" id="GO:0000976">
    <property type="term" value="F:transcription cis-regulatory region binding"/>
    <property type="evidence" value="ECO:0007669"/>
    <property type="project" value="TreeGrafter"/>
</dbReference>
<feature type="domain" description="HTH tetR-type" evidence="5">
    <location>
        <begin position="2"/>
        <end position="62"/>
    </location>
</feature>
<dbReference type="STRING" id="574376.BAMA_22530"/>
<gene>
    <name evidence="6" type="ORF">BAMA_22530</name>
</gene>
<dbReference type="EMBL" id="JOTN01000007">
    <property type="protein sequence ID" value="KEK19571.1"/>
    <property type="molecule type" value="Genomic_DNA"/>
</dbReference>
<proteinExistence type="predicted"/>
<evidence type="ECO:0000259" key="5">
    <source>
        <dbReference type="PROSITE" id="PS50977"/>
    </source>
</evidence>
<dbReference type="InterPro" id="IPR009057">
    <property type="entry name" value="Homeodomain-like_sf"/>
</dbReference>
<evidence type="ECO:0000256" key="2">
    <source>
        <dbReference type="ARBA" id="ARBA00023125"/>
    </source>
</evidence>
<dbReference type="PROSITE" id="PS50977">
    <property type="entry name" value="HTH_TETR_2"/>
    <property type="match status" value="1"/>
</dbReference>
<dbReference type="PRINTS" id="PR00455">
    <property type="entry name" value="HTHTETR"/>
</dbReference>
<keyword evidence="3" id="KW-0804">Transcription</keyword>
<feature type="DNA-binding region" description="H-T-H motif" evidence="4">
    <location>
        <begin position="25"/>
        <end position="44"/>
    </location>
</feature>
<dbReference type="RefSeq" id="WP_200874677.1">
    <property type="nucleotide sequence ID" value="NZ_CBCSJC010000005.1"/>
</dbReference>
<reference evidence="6 7" key="1">
    <citation type="submission" date="2014-06" db="EMBL/GenBank/DDBJ databases">
        <title>Draft genome sequence of Bacillus manliponensis JCM 15802 (MCCC 1A00708).</title>
        <authorList>
            <person name="Lai Q."/>
            <person name="Liu Y."/>
            <person name="Shao Z."/>
        </authorList>
    </citation>
    <scope>NUCLEOTIDE SEQUENCE [LARGE SCALE GENOMIC DNA]</scope>
    <source>
        <strain evidence="6 7">JCM 15802</strain>
    </source>
</reference>